<dbReference type="AlphaFoldDB" id="A0A2T4JHS6"/>
<evidence type="ECO:0000313" key="5">
    <source>
        <dbReference type="Proteomes" id="UP000241899"/>
    </source>
</evidence>
<dbReference type="PANTHER" id="PTHR33643:SF1">
    <property type="entry name" value="UREASE ACCESSORY PROTEIN D"/>
    <property type="match status" value="1"/>
</dbReference>
<dbReference type="HAMAP" id="MF_01384">
    <property type="entry name" value="UreD"/>
    <property type="match status" value="1"/>
</dbReference>
<dbReference type="GO" id="GO:0005737">
    <property type="term" value="C:cytoplasm"/>
    <property type="evidence" value="ECO:0007669"/>
    <property type="project" value="UniProtKB-SubCell"/>
</dbReference>
<accession>A0A2T4JHS6</accession>
<dbReference type="GO" id="GO:0016151">
    <property type="term" value="F:nickel cation binding"/>
    <property type="evidence" value="ECO:0007669"/>
    <property type="project" value="UniProtKB-UniRule"/>
</dbReference>
<keyword evidence="2 3" id="KW-0143">Chaperone</keyword>
<evidence type="ECO:0000256" key="2">
    <source>
        <dbReference type="ARBA" id="ARBA00023186"/>
    </source>
</evidence>
<dbReference type="OrthoDB" id="9798842at2"/>
<evidence type="ECO:0000313" key="4">
    <source>
        <dbReference type="EMBL" id="PTE17461.1"/>
    </source>
</evidence>
<comment type="subcellular location">
    <subcellularLocation>
        <location evidence="3">Cytoplasm</location>
    </subcellularLocation>
</comment>
<dbReference type="Proteomes" id="UP000241899">
    <property type="component" value="Unassembled WGS sequence"/>
</dbReference>
<evidence type="ECO:0000256" key="1">
    <source>
        <dbReference type="ARBA" id="ARBA00007177"/>
    </source>
</evidence>
<comment type="similarity">
    <text evidence="1 3">Belongs to the UreD family.</text>
</comment>
<keyword evidence="3" id="KW-0996">Nickel insertion</keyword>
<comment type="function">
    <text evidence="3">Required for maturation of urease via the functional incorporation of the urease nickel metallocenter.</text>
</comment>
<name>A0A2T4JHS6_9RHOB</name>
<dbReference type="InterPro" id="IPR002669">
    <property type="entry name" value="UreD"/>
</dbReference>
<dbReference type="RefSeq" id="WP_107325116.1">
    <property type="nucleotide sequence ID" value="NZ_NHSP01000095.1"/>
</dbReference>
<sequence length="272" mass="27938">MLDHPSFAPMQRVQGRAAVALVPGAGRPRIGGLAQSGSAKVFLPAVHSAVPEVVFLNTAGGLTGGDRFTCRVDLGAGLRAVATTQTAERGYASAGGQAEVAVTLSLGAGAELHWLPQETILFQGASLARRTRADLTPGARLVLAEMVVLGRAAMGETLESAAFSDRREVWSSGRPVWVDPLVLGARALAPRPALLAGARAFATLALIGPGAEDAAGALRAALPDTVTGAVSGWDGKCLARLTAPDALPLKRAVATLLSILRQGAPLPRVWQI</sequence>
<organism evidence="4 5">
    <name type="scientific">Phaeovulum veldkampii DSM 11550</name>
    <dbReference type="NCBI Taxonomy" id="1185920"/>
    <lineage>
        <taxon>Bacteria</taxon>
        <taxon>Pseudomonadati</taxon>
        <taxon>Pseudomonadota</taxon>
        <taxon>Alphaproteobacteria</taxon>
        <taxon>Rhodobacterales</taxon>
        <taxon>Paracoccaceae</taxon>
        <taxon>Phaeovulum</taxon>
    </lineage>
</organism>
<comment type="subunit">
    <text evidence="3">UreD, UreF and UreG form a complex that acts as a GTP-hydrolysis-dependent molecular chaperone, activating the urease apoprotein by helping to assemble the nickel containing metallocenter of UreC. The UreE protein probably delivers the nickel.</text>
</comment>
<keyword evidence="3" id="KW-0963">Cytoplasm</keyword>
<protein>
    <recommendedName>
        <fullName evidence="3">Urease accessory protein UreD</fullName>
    </recommendedName>
</protein>
<dbReference type="Pfam" id="PF01774">
    <property type="entry name" value="UreD"/>
    <property type="match status" value="1"/>
</dbReference>
<reference evidence="4 5" key="1">
    <citation type="submission" date="2018-03" db="EMBL/GenBank/DDBJ databases">
        <title>Rhodobacter veldkampii.</title>
        <authorList>
            <person name="Meyer T.E."/>
            <person name="Miller S."/>
            <person name="Lodha T."/>
            <person name="Gandham S."/>
            <person name="Chintalapati S."/>
            <person name="Chintalapati V.R."/>
        </authorList>
    </citation>
    <scope>NUCLEOTIDE SEQUENCE [LARGE SCALE GENOMIC DNA]</scope>
    <source>
        <strain evidence="4 5">DSM 11550</strain>
    </source>
</reference>
<comment type="caution">
    <text evidence="4">The sequence shown here is derived from an EMBL/GenBank/DDBJ whole genome shotgun (WGS) entry which is preliminary data.</text>
</comment>
<keyword evidence="5" id="KW-1185">Reference proteome</keyword>
<dbReference type="EMBL" id="PZKF01000018">
    <property type="protein sequence ID" value="PTE17461.1"/>
    <property type="molecule type" value="Genomic_DNA"/>
</dbReference>
<gene>
    <name evidence="3" type="primary">ureD</name>
    <name evidence="4" type="ORF">C5F46_09350</name>
</gene>
<evidence type="ECO:0000256" key="3">
    <source>
        <dbReference type="HAMAP-Rule" id="MF_01384"/>
    </source>
</evidence>
<dbReference type="PANTHER" id="PTHR33643">
    <property type="entry name" value="UREASE ACCESSORY PROTEIN D"/>
    <property type="match status" value="1"/>
</dbReference>
<proteinExistence type="inferred from homology"/>